<dbReference type="GO" id="GO:0006654">
    <property type="term" value="P:phosphatidic acid biosynthetic process"/>
    <property type="evidence" value="ECO:0007669"/>
    <property type="project" value="InterPro"/>
</dbReference>
<organism evidence="25 26">
    <name type="scientific">Polynucleobacter asymbioticus (strain DSM 18221 / CIP 109841 / QLW-P1DMWA-1)</name>
    <name type="common">Polynucleobacter necessarius subsp. asymbioticus</name>
    <dbReference type="NCBI Taxonomy" id="312153"/>
    <lineage>
        <taxon>Bacteria</taxon>
        <taxon>Pseudomonadati</taxon>
        <taxon>Pseudomonadota</taxon>
        <taxon>Betaproteobacteria</taxon>
        <taxon>Burkholderiales</taxon>
        <taxon>Burkholderiaceae</taxon>
        <taxon>Polynucleobacter</taxon>
    </lineage>
</organism>
<dbReference type="Proteomes" id="UP000000231">
    <property type="component" value="Chromosome"/>
</dbReference>
<feature type="active site" description="Proton acceptor" evidence="20">
    <location>
        <position position="63"/>
    </location>
</feature>
<comment type="cofactor">
    <cofactor evidence="23">
        <name>Mg(2+)</name>
        <dbReference type="ChEBI" id="CHEBI:18420"/>
    </cofactor>
    <text evidence="23">Mn(2+), Zn(2+), Cd(2+) and Co(2+) support activity to lesser extents.</text>
</comment>
<protein>
    <recommendedName>
        <fullName evidence="4 24">Diacylglycerol kinase</fullName>
        <ecNumber evidence="3 24">2.7.1.107</ecNumber>
    </recommendedName>
</protein>
<evidence type="ECO:0000256" key="1">
    <source>
        <dbReference type="ARBA" id="ARBA00004429"/>
    </source>
</evidence>
<keyword evidence="26" id="KW-1185">Reference proteome</keyword>
<dbReference type="Pfam" id="PF01219">
    <property type="entry name" value="DAGK_prokar"/>
    <property type="match status" value="1"/>
</dbReference>
<keyword evidence="10 23" id="KW-0479">Metal-binding</keyword>
<evidence type="ECO:0000256" key="19">
    <source>
        <dbReference type="ARBA" id="ARBA00023264"/>
    </source>
</evidence>
<dbReference type="KEGG" id="pnu:Pnuc_1173"/>
<comment type="subcellular location">
    <subcellularLocation>
        <location evidence="1 24">Cell inner membrane</location>
        <topology evidence="1 24">Multi-pass membrane protein</topology>
    </subcellularLocation>
</comment>
<keyword evidence="17 24" id="KW-0472">Membrane</keyword>
<evidence type="ECO:0000256" key="3">
    <source>
        <dbReference type="ARBA" id="ARBA00012133"/>
    </source>
</evidence>
<evidence type="ECO:0000256" key="14">
    <source>
        <dbReference type="ARBA" id="ARBA00022842"/>
    </source>
</evidence>
<keyword evidence="19 24" id="KW-1208">Phospholipid metabolism</keyword>
<feature type="binding site" evidence="21">
    <location>
        <position position="63"/>
    </location>
    <ligand>
        <name>substrate</name>
    </ligand>
</feature>
<dbReference type="GO" id="GO:0005886">
    <property type="term" value="C:plasma membrane"/>
    <property type="evidence" value="ECO:0007669"/>
    <property type="project" value="UniProtKB-SubCell"/>
</dbReference>
<feature type="binding site" evidence="22">
    <location>
        <position position="24"/>
    </location>
    <ligand>
        <name>ATP</name>
        <dbReference type="ChEBI" id="CHEBI:30616"/>
    </ligand>
</feature>
<evidence type="ECO:0000256" key="6">
    <source>
        <dbReference type="ARBA" id="ARBA00022516"/>
    </source>
</evidence>
<evidence type="ECO:0000313" key="26">
    <source>
        <dbReference type="Proteomes" id="UP000000231"/>
    </source>
</evidence>
<feature type="binding site" evidence="23">
    <location>
        <position position="70"/>
    </location>
    <ligand>
        <name>a divalent metal cation</name>
        <dbReference type="ChEBI" id="CHEBI:60240"/>
    </ligand>
</feature>
<evidence type="ECO:0000256" key="5">
    <source>
        <dbReference type="ARBA" id="ARBA00022475"/>
    </source>
</evidence>
<sequence length="114" mass="12717">MQKNKNLFAATSNAINGIKELIKENSAKRELFLVFIAIGFFCYKPNVYTVLIAVLSLVLLAVEALNTSIEKTCDLITLDEHPEIKKIKDLGAAAVMIIVLAIVLIFIRYLSPFF</sequence>
<reference evidence="25 26" key="1">
    <citation type="journal article" date="2012" name="Stand. Genomic Sci.">
        <title>Complete genome sequence of Polynucleobacter necessarius subsp. asymbioticus type strain (QLW-P1DMWA-1(T)).</title>
        <authorList>
            <person name="Meincke L."/>
            <person name="Copeland A."/>
            <person name="Lapidus A."/>
            <person name="Lucas S."/>
            <person name="Berry K.W."/>
            <person name="Del Rio T.G."/>
            <person name="Hammon N."/>
            <person name="Dalin E."/>
            <person name="Tice H."/>
            <person name="Pitluck S."/>
            <person name="Richardson P."/>
            <person name="Bruce D."/>
            <person name="Goodwin L."/>
            <person name="Han C."/>
            <person name="Tapia R."/>
            <person name="Detter J.C."/>
            <person name="Schmutz J."/>
            <person name="Brettin T."/>
            <person name="Larimer F."/>
            <person name="Land M."/>
            <person name="Hauser L."/>
            <person name="Kyrpides N.C."/>
            <person name="Ivanova N."/>
            <person name="Goker M."/>
            <person name="Woyke T."/>
            <person name="Wu Q.L."/>
            <person name="Pockl M."/>
            <person name="Hahn M.W."/>
            <person name="Klenk H.P."/>
        </authorList>
    </citation>
    <scope>NUCLEOTIDE SEQUENCE [LARGE SCALE GENOMIC DNA]</scope>
    <source>
        <strain evidence="26">DSM 18221 / CIP 109841 / QLW-P1DMWA-1</strain>
    </source>
</reference>
<accession>A4SY25</accession>
<keyword evidence="8 24" id="KW-0808">Transferase</keyword>
<dbReference type="InterPro" id="IPR033718">
    <property type="entry name" value="DAGK_prok"/>
</dbReference>
<dbReference type="eggNOG" id="COG0818">
    <property type="taxonomic scope" value="Bacteria"/>
</dbReference>
<evidence type="ECO:0000256" key="12">
    <source>
        <dbReference type="ARBA" id="ARBA00022777"/>
    </source>
</evidence>
<comment type="function">
    <text evidence="24">Catalyzes the ATP-dependent phosphorylation of sn-l,2-diacylglycerol (DAG) to phosphatidic acid. Involved in the recycling of diacylglycerol produced as a by-product during membrane-derived oligosaccharide (MDO) biosynthesis.</text>
</comment>
<dbReference type="PANTHER" id="PTHR34299:SF1">
    <property type="entry name" value="DIACYLGLYCEROL KINASE"/>
    <property type="match status" value="1"/>
</dbReference>
<proteinExistence type="inferred from homology"/>
<evidence type="ECO:0000313" key="25">
    <source>
        <dbReference type="EMBL" id="ABP34389.1"/>
    </source>
</evidence>
<keyword evidence="5" id="KW-1003">Cell membrane</keyword>
<keyword evidence="18" id="KW-0594">Phospholipid biosynthesis</keyword>
<evidence type="ECO:0000256" key="17">
    <source>
        <dbReference type="ARBA" id="ARBA00023136"/>
    </source>
</evidence>
<evidence type="ECO:0000256" key="13">
    <source>
        <dbReference type="ARBA" id="ARBA00022840"/>
    </source>
</evidence>
<evidence type="ECO:0000256" key="8">
    <source>
        <dbReference type="ARBA" id="ARBA00022679"/>
    </source>
</evidence>
<evidence type="ECO:0000256" key="11">
    <source>
        <dbReference type="ARBA" id="ARBA00022741"/>
    </source>
</evidence>
<evidence type="ECO:0000256" key="4">
    <source>
        <dbReference type="ARBA" id="ARBA00017575"/>
    </source>
</evidence>
<dbReference type="EC" id="2.7.1.107" evidence="3 24"/>
<feature type="binding site" evidence="23">
    <location>
        <position position="24"/>
    </location>
    <ligand>
        <name>a divalent metal cation</name>
        <dbReference type="ChEBI" id="CHEBI:60240"/>
    </ligand>
</feature>
<comment type="caution">
    <text evidence="24">Lacks conserved residue(s) required for the propagation of feature annotation.</text>
</comment>
<keyword evidence="12 24" id="KW-0418">Kinase</keyword>
<dbReference type="PANTHER" id="PTHR34299">
    <property type="entry name" value="DIACYLGLYCEROL KINASE"/>
    <property type="match status" value="1"/>
</dbReference>
<keyword evidence="6" id="KW-0444">Lipid biosynthesis</keyword>
<dbReference type="RefSeq" id="WP_011903014.1">
    <property type="nucleotide sequence ID" value="NC_009379.1"/>
</dbReference>
<keyword evidence="14 23" id="KW-0460">Magnesium</keyword>
<evidence type="ECO:0000256" key="2">
    <source>
        <dbReference type="ARBA" id="ARBA00005967"/>
    </source>
</evidence>
<evidence type="ECO:0000256" key="22">
    <source>
        <dbReference type="PIRSR" id="PIRSR600829-3"/>
    </source>
</evidence>
<name>A4SY25_POLAQ</name>
<feature type="binding site" evidence="22">
    <location>
        <begin position="88"/>
        <end position="89"/>
    </location>
    <ligand>
        <name>ATP</name>
        <dbReference type="ChEBI" id="CHEBI:30616"/>
    </ligand>
</feature>
<evidence type="ECO:0000256" key="10">
    <source>
        <dbReference type="ARBA" id="ARBA00022723"/>
    </source>
</evidence>
<comment type="catalytic activity">
    <reaction evidence="24">
        <text>a 1,2-diacyl-sn-glycerol + ATP = a 1,2-diacyl-sn-glycero-3-phosphate + ADP + H(+)</text>
        <dbReference type="Rhea" id="RHEA:10272"/>
        <dbReference type="ChEBI" id="CHEBI:15378"/>
        <dbReference type="ChEBI" id="CHEBI:17815"/>
        <dbReference type="ChEBI" id="CHEBI:30616"/>
        <dbReference type="ChEBI" id="CHEBI:58608"/>
        <dbReference type="ChEBI" id="CHEBI:456216"/>
        <dbReference type="EC" id="2.7.1.107"/>
    </reaction>
</comment>
<evidence type="ECO:0000256" key="24">
    <source>
        <dbReference type="RuleBase" id="RU363065"/>
    </source>
</evidence>
<dbReference type="GO" id="GO:0046872">
    <property type="term" value="F:metal ion binding"/>
    <property type="evidence" value="ECO:0007669"/>
    <property type="project" value="UniProtKB-KW"/>
</dbReference>
<dbReference type="Gene3D" id="1.10.287.3610">
    <property type="match status" value="1"/>
</dbReference>
<evidence type="ECO:0000256" key="23">
    <source>
        <dbReference type="PIRSR" id="PIRSR600829-4"/>
    </source>
</evidence>
<gene>
    <name evidence="25" type="ordered locus">Pnuc_1173</name>
</gene>
<keyword evidence="7 24" id="KW-0997">Cell inner membrane</keyword>
<dbReference type="GO" id="GO:0004143">
    <property type="term" value="F:ATP-dependent diacylglycerol kinase activity"/>
    <property type="evidence" value="ECO:0007669"/>
    <property type="project" value="UniProtKB-EC"/>
</dbReference>
<feature type="binding site" evidence="22">
    <location>
        <position position="70"/>
    </location>
    <ligand>
        <name>ATP</name>
        <dbReference type="ChEBI" id="CHEBI:30616"/>
    </ligand>
</feature>
<dbReference type="InterPro" id="IPR036945">
    <property type="entry name" value="DAGK_sf"/>
</dbReference>
<keyword evidence="11 22" id="KW-0547">Nucleotide-binding</keyword>
<evidence type="ECO:0000256" key="21">
    <source>
        <dbReference type="PIRSR" id="PIRSR600829-2"/>
    </source>
</evidence>
<keyword evidence="9 24" id="KW-0812">Transmembrane</keyword>
<dbReference type="HOGENOM" id="CLU_112343_3_2_4"/>
<dbReference type="CDD" id="cd14264">
    <property type="entry name" value="DAGK_IM"/>
    <property type="match status" value="1"/>
</dbReference>
<keyword evidence="15 24" id="KW-1133">Transmembrane helix</keyword>
<evidence type="ECO:0000256" key="20">
    <source>
        <dbReference type="PIRSR" id="PIRSR600829-1"/>
    </source>
</evidence>
<evidence type="ECO:0000256" key="18">
    <source>
        <dbReference type="ARBA" id="ARBA00023209"/>
    </source>
</evidence>
<comment type="similarity">
    <text evidence="2 24">Belongs to the bacterial diacylglycerol kinase family.</text>
</comment>
<evidence type="ECO:0000256" key="7">
    <source>
        <dbReference type="ARBA" id="ARBA00022519"/>
    </source>
</evidence>
<evidence type="ECO:0000256" key="16">
    <source>
        <dbReference type="ARBA" id="ARBA00023098"/>
    </source>
</evidence>
<dbReference type="InterPro" id="IPR000829">
    <property type="entry name" value="DAGK"/>
</dbReference>
<dbReference type="AlphaFoldDB" id="A4SY25"/>
<keyword evidence="13 22" id="KW-0067">ATP-binding</keyword>
<feature type="transmembrane region" description="Helical" evidence="24">
    <location>
        <begin position="90"/>
        <end position="110"/>
    </location>
</feature>
<evidence type="ECO:0000256" key="15">
    <source>
        <dbReference type="ARBA" id="ARBA00022989"/>
    </source>
</evidence>
<dbReference type="GeneID" id="31481558"/>
<dbReference type="GO" id="GO:0005524">
    <property type="term" value="F:ATP binding"/>
    <property type="evidence" value="ECO:0007669"/>
    <property type="project" value="UniProtKB-KW"/>
</dbReference>
<keyword evidence="16 24" id="KW-0443">Lipid metabolism</keyword>
<dbReference type="EMBL" id="CP000655">
    <property type="protein sequence ID" value="ABP34389.1"/>
    <property type="molecule type" value="Genomic_DNA"/>
</dbReference>
<feature type="transmembrane region" description="Helical" evidence="24">
    <location>
        <begin position="31"/>
        <end position="62"/>
    </location>
</feature>
<evidence type="ECO:0000256" key="9">
    <source>
        <dbReference type="ARBA" id="ARBA00022692"/>
    </source>
</evidence>